<dbReference type="Pfam" id="PF00756">
    <property type="entry name" value="Esterase"/>
    <property type="match status" value="1"/>
</dbReference>
<reference evidence="1" key="2">
    <citation type="journal article" date="2021" name="PeerJ">
        <title>Extensive microbial diversity within the chicken gut microbiome revealed by metagenomics and culture.</title>
        <authorList>
            <person name="Gilroy R."/>
            <person name="Ravi A."/>
            <person name="Getino M."/>
            <person name="Pursley I."/>
            <person name="Horton D.L."/>
            <person name="Alikhan N.F."/>
            <person name="Baker D."/>
            <person name="Gharbi K."/>
            <person name="Hall N."/>
            <person name="Watson M."/>
            <person name="Adriaenssens E.M."/>
            <person name="Foster-Nyarko E."/>
            <person name="Jarju S."/>
            <person name="Secka A."/>
            <person name="Antonio M."/>
            <person name="Oren A."/>
            <person name="Chaudhuri R.R."/>
            <person name="La Ragione R."/>
            <person name="Hildebrand F."/>
            <person name="Pallen M.J."/>
        </authorList>
    </citation>
    <scope>NUCLEOTIDE SEQUENCE</scope>
    <source>
        <strain evidence="1">10669</strain>
    </source>
</reference>
<dbReference type="InterPro" id="IPR000801">
    <property type="entry name" value="Esterase-like"/>
</dbReference>
<protein>
    <submittedName>
        <fullName evidence="1">Esterase family protein</fullName>
    </submittedName>
</protein>
<dbReference type="SUPFAM" id="SSF53474">
    <property type="entry name" value="alpha/beta-Hydrolases"/>
    <property type="match status" value="1"/>
</dbReference>
<dbReference type="Proteomes" id="UP000886812">
    <property type="component" value="Unassembled WGS sequence"/>
</dbReference>
<evidence type="ECO:0000313" key="1">
    <source>
        <dbReference type="EMBL" id="HIV04253.1"/>
    </source>
</evidence>
<name>A0A9D1T0X9_9BACT</name>
<comment type="caution">
    <text evidence="1">The sequence shown here is derived from an EMBL/GenBank/DDBJ whole genome shotgun (WGS) entry which is preliminary data.</text>
</comment>
<reference evidence="1" key="1">
    <citation type="submission" date="2020-10" db="EMBL/GenBank/DDBJ databases">
        <authorList>
            <person name="Gilroy R."/>
        </authorList>
    </citation>
    <scope>NUCLEOTIDE SEQUENCE</scope>
    <source>
        <strain evidence="1">10669</strain>
    </source>
</reference>
<dbReference type="AlphaFoldDB" id="A0A9D1T0X9"/>
<dbReference type="Gene3D" id="3.40.50.1820">
    <property type="entry name" value="alpha/beta hydrolase"/>
    <property type="match status" value="1"/>
</dbReference>
<organism evidence="1 2">
    <name type="scientific">Candidatus Spyradosoma merdigallinarum</name>
    <dbReference type="NCBI Taxonomy" id="2840950"/>
    <lineage>
        <taxon>Bacteria</taxon>
        <taxon>Pseudomonadati</taxon>
        <taxon>Verrucomicrobiota</taxon>
        <taxon>Opitutia</taxon>
        <taxon>Opitutia incertae sedis</taxon>
        <taxon>Candidatus Spyradosoma</taxon>
    </lineage>
</organism>
<dbReference type="EMBL" id="DVOG01000095">
    <property type="protein sequence ID" value="HIV04253.1"/>
    <property type="molecule type" value="Genomic_DNA"/>
</dbReference>
<sequence>MKQEIRKEFSRSLNREMEYAVYGDAGKICLVFPSQNGRFYDFEHFGMVEMLRPEIESGKLQLVCADGIDGETWSNAERPPRERIETHEAWFRYVMDELVPRAKADNPRSPTLMTTGCSMGGFHAANFFFRAPQVFDTVIALSGVYEAGYFFGGYMDDLVYLNSPVDSLANMPLDHTYLEVFRRRRLIFCVGQGAWEEDLLKSTRRLEDVLRAKNVPAWFDYWGFDVSHDWVWWRRQIRYFVERLGL</sequence>
<accession>A0A9D1T0X9</accession>
<dbReference type="InterPro" id="IPR029058">
    <property type="entry name" value="AB_hydrolase_fold"/>
</dbReference>
<evidence type="ECO:0000313" key="2">
    <source>
        <dbReference type="Proteomes" id="UP000886812"/>
    </source>
</evidence>
<gene>
    <name evidence="1" type="ORF">IAC75_03775</name>
</gene>
<proteinExistence type="predicted"/>